<protein>
    <recommendedName>
        <fullName evidence="1">BTB domain-containing protein</fullName>
    </recommendedName>
</protein>
<evidence type="ECO:0000313" key="2">
    <source>
        <dbReference type="EMBL" id="KAF2669824.1"/>
    </source>
</evidence>
<dbReference type="InterPro" id="IPR011333">
    <property type="entry name" value="SKP1/BTB/POZ_sf"/>
</dbReference>
<dbReference type="Proteomes" id="UP000799302">
    <property type="component" value="Unassembled WGS sequence"/>
</dbReference>
<dbReference type="Gene3D" id="3.30.710.10">
    <property type="entry name" value="Potassium Channel Kv1.1, Chain A"/>
    <property type="match status" value="1"/>
</dbReference>
<dbReference type="EMBL" id="MU004234">
    <property type="protein sequence ID" value="KAF2669824.1"/>
    <property type="molecule type" value="Genomic_DNA"/>
</dbReference>
<accession>A0A6A6UG10</accession>
<feature type="domain" description="BTB" evidence="1">
    <location>
        <begin position="22"/>
        <end position="88"/>
    </location>
</feature>
<dbReference type="Pfam" id="PF00651">
    <property type="entry name" value="BTB"/>
    <property type="match status" value="1"/>
</dbReference>
<dbReference type="InterPro" id="IPR000210">
    <property type="entry name" value="BTB/POZ_dom"/>
</dbReference>
<evidence type="ECO:0000313" key="3">
    <source>
        <dbReference type="Proteomes" id="UP000799302"/>
    </source>
</evidence>
<evidence type="ECO:0000259" key="1">
    <source>
        <dbReference type="PROSITE" id="PS50097"/>
    </source>
</evidence>
<sequence length="334" mass="37822">MASSVNAKATFYERILSTDIWTFKVGQDQQQFSVHSGALENQSSALTALLRNPMAEANTKTVTWPDTEPETFVRFSQFLYTGDYVSPFLIQIPEAEKPESDIPDKQSIPLAEPTSLHGIGINPNLYRLLKDSCQTCGNFTDCKECRKQRQDIHNEYLKSKYGKSAIATPKDPTNINLARLRRNFESKDYCARLPREDYLEPCDKVPDIVPSRDYKPVLLGHARMYVLADKYGVDPLKGLAVSKLHKFLLKLKQSKYQVEDVVELIEYIYMNTADTVGERLRKLVVEFVVCEEHVMGTNEGFLGLLAAGGDFVTDHHVKLCEIFCPPESSIVEIE</sequence>
<name>A0A6A6UG10_9PEZI</name>
<dbReference type="PROSITE" id="PS50097">
    <property type="entry name" value="BTB"/>
    <property type="match status" value="1"/>
</dbReference>
<keyword evidence="3" id="KW-1185">Reference proteome</keyword>
<dbReference type="SUPFAM" id="SSF54695">
    <property type="entry name" value="POZ domain"/>
    <property type="match status" value="1"/>
</dbReference>
<dbReference type="OrthoDB" id="9997739at2759"/>
<proteinExistence type="predicted"/>
<gene>
    <name evidence="2" type="ORF">BT63DRAFT_454006</name>
</gene>
<dbReference type="AlphaFoldDB" id="A0A6A6UG10"/>
<reference evidence="2" key="1">
    <citation type="journal article" date="2020" name="Stud. Mycol.">
        <title>101 Dothideomycetes genomes: a test case for predicting lifestyles and emergence of pathogens.</title>
        <authorList>
            <person name="Haridas S."/>
            <person name="Albert R."/>
            <person name="Binder M."/>
            <person name="Bloem J."/>
            <person name="Labutti K."/>
            <person name="Salamov A."/>
            <person name="Andreopoulos B."/>
            <person name="Baker S."/>
            <person name="Barry K."/>
            <person name="Bills G."/>
            <person name="Bluhm B."/>
            <person name="Cannon C."/>
            <person name="Castanera R."/>
            <person name="Culley D."/>
            <person name="Daum C."/>
            <person name="Ezra D."/>
            <person name="Gonzalez J."/>
            <person name="Henrissat B."/>
            <person name="Kuo A."/>
            <person name="Liang C."/>
            <person name="Lipzen A."/>
            <person name="Lutzoni F."/>
            <person name="Magnuson J."/>
            <person name="Mondo S."/>
            <person name="Nolan M."/>
            <person name="Ohm R."/>
            <person name="Pangilinan J."/>
            <person name="Park H.-J."/>
            <person name="Ramirez L."/>
            <person name="Alfaro M."/>
            <person name="Sun H."/>
            <person name="Tritt A."/>
            <person name="Yoshinaga Y."/>
            <person name="Zwiers L.-H."/>
            <person name="Turgeon B."/>
            <person name="Goodwin S."/>
            <person name="Spatafora J."/>
            <person name="Crous P."/>
            <person name="Grigoriev I."/>
        </authorList>
    </citation>
    <scope>NUCLEOTIDE SEQUENCE</scope>
    <source>
        <strain evidence="2">CBS 115976</strain>
    </source>
</reference>
<organism evidence="2 3">
    <name type="scientific">Microthyrium microscopicum</name>
    <dbReference type="NCBI Taxonomy" id="703497"/>
    <lineage>
        <taxon>Eukaryota</taxon>
        <taxon>Fungi</taxon>
        <taxon>Dikarya</taxon>
        <taxon>Ascomycota</taxon>
        <taxon>Pezizomycotina</taxon>
        <taxon>Dothideomycetes</taxon>
        <taxon>Dothideomycetes incertae sedis</taxon>
        <taxon>Microthyriales</taxon>
        <taxon>Microthyriaceae</taxon>
        <taxon>Microthyrium</taxon>
    </lineage>
</organism>
<dbReference type="PANTHER" id="PTHR47843">
    <property type="entry name" value="BTB DOMAIN-CONTAINING PROTEIN-RELATED"/>
    <property type="match status" value="1"/>
</dbReference>